<dbReference type="InterPro" id="IPR027417">
    <property type="entry name" value="P-loop_NTPase"/>
</dbReference>
<dbReference type="Proteomes" id="UP000028059">
    <property type="component" value="Unassembled WGS sequence"/>
</dbReference>
<comment type="caution">
    <text evidence="7">The sequence shown here is derived from an EMBL/GenBank/DDBJ whole genome shotgun (WGS) entry which is preliminary data.</text>
</comment>
<dbReference type="SUPFAM" id="SSF52540">
    <property type="entry name" value="P-loop containing nucleoside triphosphate hydrolases"/>
    <property type="match status" value="1"/>
</dbReference>
<evidence type="ECO:0000256" key="6">
    <source>
        <dbReference type="HAMAP-Rule" id="MF_00239"/>
    </source>
</evidence>
<dbReference type="EC" id="2.7.4.25" evidence="6"/>
<dbReference type="NCBIfam" id="TIGR02173">
    <property type="entry name" value="cyt_kin_arch"/>
    <property type="match status" value="1"/>
</dbReference>
<comment type="similarity">
    <text evidence="6">Belongs to the cytidylate kinase family. Type 2 subfamily.</text>
</comment>
<evidence type="ECO:0000313" key="7">
    <source>
        <dbReference type="EMBL" id="KEQ56979.1"/>
    </source>
</evidence>
<dbReference type="HAMAP" id="MF_00239">
    <property type="entry name" value="Cytidyl_kinase_type2"/>
    <property type="match status" value="1"/>
</dbReference>
<keyword evidence="8" id="KW-1185">Reference proteome</keyword>
<evidence type="ECO:0000256" key="1">
    <source>
        <dbReference type="ARBA" id="ARBA00022490"/>
    </source>
</evidence>
<comment type="catalytic activity">
    <reaction evidence="6">
        <text>CMP + ATP = CDP + ADP</text>
        <dbReference type="Rhea" id="RHEA:11600"/>
        <dbReference type="ChEBI" id="CHEBI:30616"/>
        <dbReference type="ChEBI" id="CHEBI:58069"/>
        <dbReference type="ChEBI" id="CHEBI:60377"/>
        <dbReference type="ChEBI" id="CHEBI:456216"/>
        <dbReference type="EC" id="2.7.4.25"/>
    </reaction>
</comment>
<dbReference type="GO" id="GO:0005524">
    <property type="term" value="F:ATP binding"/>
    <property type="evidence" value="ECO:0007669"/>
    <property type="project" value="UniProtKB-UniRule"/>
</dbReference>
<protein>
    <recommendedName>
        <fullName evidence="6">Cytidylate kinase</fullName>
        <shortName evidence="6">CK</shortName>
        <ecNumber evidence="6">2.7.4.25</ecNumber>
    </recommendedName>
    <alternativeName>
        <fullName evidence="6">Cytidine monophosphate kinase</fullName>
        <shortName evidence="6">CMP kinase</shortName>
    </alternativeName>
</protein>
<keyword evidence="4 6" id="KW-0418">Kinase</keyword>
<keyword evidence="1 6" id="KW-0963">Cytoplasm</keyword>
<reference evidence="7 8" key="1">
    <citation type="submission" date="2014-06" db="EMBL/GenBank/DDBJ databases">
        <authorList>
            <person name="Ngugi D.K."/>
            <person name="Blom J."/>
            <person name="Alam I."/>
            <person name="Rashid M."/>
            <person name="Ba Alawi W."/>
            <person name="Zhang G."/>
            <person name="Hikmawan T."/>
            <person name="Guan Y."/>
            <person name="Antunes A."/>
            <person name="Siam R."/>
            <person name="ElDorry H."/>
            <person name="Bajic V."/>
            <person name="Stingl U."/>
        </authorList>
    </citation>
    <scope>NUCLEOTIDE SEQUENCE [LARGE SCALE GENOMIC DNA]</scope>
    <source>
        <strain evidence="7">SCGC AAA799-N04</strain>
    </source>
</reference>
<dbReference type="GO" id="GO:0036430">
    <property type="term" value="F:CMP kinase activity"/>
    <property type="evidence" value="ECO:0007669"/>
    <property type="project" value="RHEA"/>
</dbReference>
<evidence type="ECO:0000256" key="2">
    <source>
        <dbReference type="ARBA" id="ARBA00022679"/>
    </source>
</evidence>
<dbReference type="EMBL" id="JOKN01000006">
    <property type="protein sequence ID" value="KEQ56979.1"/>
    <property type="molecule type" value="Genomic_DNA"/>
</dbReference>
<keyword evidence="5 6" id="KW-0067">ATP-binding</keyword>
<dbReference type="GO" id="GO:0005737">
    <property type="term" value="C:cytoplasm"/>
    <property type="evidence" value="ECO:0007669"/>
    <property type="project" value="UniProtKB-SubCell"/>
</dbReference>
<evidence type="ECO:0000256" key="3">
    <source>
        <dbReference type="ARBA" id="ARBA00022741"/>
    </source>
</evidence>
<comment type="subcellular location">
    <subcellularLocation>
        <location evidence="6">Cytoplasm</location>
    </subcellularLocation>
</comment>
<name>A0A081RP56_9ARCH</name>
<dbReference type="PATRIC" id="fig|1502293.3.peg.463"/>
<evidence type="ECO:0000313" key="8">
    <source>
        <dbReference type="Proteomes" id="UP000028059"/>
    </source>
</evidence>
<dbReference type="AlphaFoldDB" id="A0A081RP56"/>
<gene>
    <name evidence="6 7" type="primary">cmk</name>
    <name evidence="7" type="ORF">AAA799N04_00492</name>
</gene>
<dbReference type="InterPro" id="IPR011892">
    <property type="entry name" value="Cyt_kin_arch"/>
</dbReference>
<keyword evidence="3 6" id="KW-0547">Nucleotide-binding</keyword>
<proteinExistence type="inferred from homology"/>
<dbReference type="Gene3D" id="3.40.50.300">
    <property type="entry name" value="P-loop containing nucleotide triphosphate hydrolases"/>
    <property type="match status" value="1"/>
</dbReference>
<sequence length="186" mass="21228">MTKSIVISGPPAVGKTTVAKGLAEEFSLQYLSGGDVLKEMAQEQGFDSAGDDWWDTEEGMKFLNQREENSEFDKKLDEKLTKLFNEGGMVITSYTLPWLIQDGIRIWLEGSHESSTKRMQTRDDMSSEEAYQITKQRFDKNKALYKKLYDFDFGDDKSVFDVIINTDNLTAQQVIDVAKETVRKLL</sequence>
<dbReference type="GO" id="GO:0006220">
    <property type="term" value="P:pyrimidine nucleotide metabolic process"/>
    <property type="evidence" value="ECO:0007669"/>
    <property type="project" value="UniProtKB-UniRule"/>
</dbReference>
<dbReference type="Pfam" id="PF13189">
    <property type="entry name" value="Cytidylate_kin2"/>
    <property type="match status" value="1"/>
</dbReference>
<keyword evidence="2 6" id="KW-0808">Transferase</keyword>
<evidence type="ECO:0000256" key="5">
    <source>
        <dbReference type="ARBA" id="ARBA00022840"/>
    </source>
</evidence>
<organism evidence="7 8">
    <name type="scientific">Marine Group I thaumarchaeote SCGC AAA799-N04</name>
    <dbReference type="NCBI Taxonomy" id="1502293"/>
    <lineage>
        <taxon>Archaea</taxon>
        <taxon>Nitrososphaerota</taxon>
        <taxon>Marine Group I</taxon>
    </lineage>
</organism>
<comment type="caution">
    <text evidence="6">Lacks conserved residue(s) required for the propagation of feature annotation.</text>
</comment>
<accession>A0A081RP56</accession>
<dbReference type="GO" id="GO:0036431">
    <property type="term" value="F:dCMP kinase activity"/>
    <property type="evidence" value="ECO:0007669"/>
    <property type="project" value="RHEA"/>
</dbReference>
<evidence type="ECO:0000256" key="4">
    <source>
        <dbReference type="ARBA" id="ARBA00022777"/>
    </source>
</evidence>
<dbReference type="PRINTS" id="PR01100">
    <property type="entry name" value="SHIKIMTKNASE"/>
</dbReference>
<comment type="catalytic activity">
    <reaction evidence="6">
        <text>dCMP + ATP = dCDP + ADP</text>
        <dbReference type="Rhea" id="RHEA:25094"/>
        <dbReference type="ChEBI" id="CHEBI:30616"/>
        <dbReference type="ChEBI" id="CHEBI:57566"/>
        <dbReference type="ChEBI" id="CHEBI:58593"/>
        <dbReference type="ChEBI" id="CHEBI:456216"/>
        <dbReference type="EC" id="2.7.4.25"/>
    </reaction>
</comment>